<reference evidence="2" key="1">
    <citation type="journal article" date="2019" name="Int. J. Syst. Evol. Microbiol.">
        <title>The Global Catalogue of Microorganisms (GCM) 10K type strain sequencing project: providing services to taxonomists for standard genome sequencing and annotation.</title>
        <authorList>
            <consortium name="The Broad Institute Genomics Platform"/>
            <consortium name="The Broad Institute Genome Sequencing Center for Infectious Disease"/>
            <person name="Wu L."/>
            <person name="Ma J."/>
        </authorList>
    </citation>
    <scope>NUCLEOTIDE SEQUENCE [LARGE SCALE GENOMIC DNA]</scope>
    <source>
        <strain evidence="2">NBRC 12467</strain>
    </source>
</reference>
<organism evidence="1 2">
    <name type="scientific">Gluconobacter sphaericus NBRC 12467</name>
    <dbReference type="NCBI Taxonomy" id="1307951"/>
    <lineage>
        <taxon>Bacteria</taxon>
        <taxon>Pseudomonadati</taxon>
        <taxon>Pseudomonadota</taxon>
        <taxon>Alphaproteobacteria</taxon>
        <taxon>Acetobacterales</taxon>
        <taxon>Acetobacteraceae</taxon>
        <taxon>Gluconobacter</taxon>
    </lineage>
</organism>
<dbReference type="RefSeq" id="WP_141354346.1">
    <property type="nucleotide sequence ID" value="NZ_BARA01000125.1"/>
</dbReference>
<dbReference type="AlphaFoldDB" id="A0AA37SK73"/>
<name>A0AA37SK73_9PROT</name>
<comment type="caution">
    <text evidence="1">The sequence shown here is derived from an EMBL/GenBank/DDBJ whole genome shotgun (WGS) entry which is preliminary data.</text>
</comment>
<dbReference type="Proteomes" id="UP001156708">
    <property type="component" value="Unassembled WGS sequence"/>
</dbReference>
<dbReference type="EMBL" id="BSNZ01000015">
    <property type="protein sequence ID" value="GLQ85411.1"/>
    <property type="molecule type" value="Genomic_DNA"/>
</dbReference>
<protein>
    <submittedName>
        <fullName evidence="1">Uncharacterized protein</fullName>
    </submittedName>
</protein>
<gene>
    <name evidence="1" type="ORF">GCM10007872_23200</name>
</gene>
<proteinExistence type="predicted"/>
<evidence type="ECO:0000313" key="1">
    <source>
        <dbReference type="EMBL" id="GLQ85411.1"/>
    </source>
</evidence>
<evidence type="ECO:0000313" key="2">
    <source>
        <dbReference type="Proteomes" id="UP001156708"/>
    </source>
</evidence>
<accession>A0AA37SK73</accession>
<keyword evidence="2" id="KW-1185">Reference proteome</keyword>
<sequence>MYIIHVRAETPDIRSFRRRPLVGERLPFRFIADHHMRICSPVAMVAAALVLCDELGTSSERIACESFGGVLSHGDSLPDTKEYLISFSLSGTTYTAKGTQSVLGIVIQKGVRLDTGCVAET</sequence>